<protein>
    <submittedName>
        <fullName evidence="2">Putative head morphogenesis protein</fullName>
    </submittedName>
</protein>
<accession>A0A8S5TZN2</accession>
<feature type="domain" description="Phage head morphogenesis" evidence="1">
    <location>
        <begin position="241"/>
        <end position="311"/>
    </location>
</feature>
<name>A0A8S5TZN2_9CAUD</name>
<dbReference type="InterPro" id="IPR006528">
    <property type="entry name" value="Phage_head_morphogenesis_dom"/>
</dbReference>
<dbReference type="EMBL" id="BK015966">
    <property type="protein sequence ID" value="DAF87662.1"/>
    <property type="molecule type" value="Genomic_DNA"/>
</dbReference>
<reference evidence="2" key="1">
    <citation type="journal article" date="2021" name="Proc. Natl. Acad. Sci. U.S.A.">
        <title>A Catalog of Tens of Thousands of Viruses from Human Metagenomes Reveals Hidden Associations with Chronic Diseases.</title>
        <authorList>
            <person name="Tisza M.J."/>
            <person name="Buck C.B."/>
        </authorList>
    </citation>
    <scope>NUCLEOTIDE SEQUENCE</scope>
    <source>
        <strain evidence="2">Cttph48</strain>
    </source>
</reference>
<sequence length="319" mass="37535">MANSVYPIKINGYIYSPKTRQGFLRMRRMGIPRSLFSIENELAKTLGSRYKKLATQLLKDLKEKIRRNGITIDSALVADGREEENLESLMKFFDEMGEKMRKEQEETASRANMGSVANSLEHEWFEEDQEELARLDEQFTGDIERIFKKEQKNYLERLLDDADGKTKRILQSFTIDKKKFFDDNMDEVRRLYVQNSLERIDWEQEDIKRAILKRITDYAMNRTDELKLDDLTKDAFNRGEHLARLFARDQMARFNKACTLATFRSAGVTKVQWLTANDGRVRKTHRMLNKRIFDVDNLPEEINDYNCRCGLVPVEWADG</sequence>
<dbReference type="NCBIfam" id="TIGR01641">
    <property type="entry name" value="phageSPP1_gp7"/>
    <property type="match status" value="1"/>
</dbReference>
<proteinExistence type="predicted"/>
<evidence type="ECO:0000259" key="1">
    <source>
        <dbReference type="Pfam" id="PF04233"/>
    </source>
</evidence>
<organism evidence="2">
    <name type="scientific">Myoviridae sp. cttph48</name>
    <dbReference type="NCBI Taxonomy" id="2825196"/>
    <lineage>
        <taxon>Viruses</taxon>
        <taxon>Duplodnaviria</taxon>
        <taxon>Heunggongvirae</taxon>
        <taxon>Uroviricota</taxon>
        <taxon>Caudoviricetes</taxon>
    </lineage>
</organism>
<evidence type="ECO:0000313" key="2">
    <source>
        <dbReference type="EMBL" id="DAF87662.1"/>
    </source>
</evidence>
<dbReference type="Pfam" id="PF04233">
    <property type="entry name" value="Phage_Mu_F"/>
    <property type="match status" value="1"/>
</dbReference>